<protein>
    <submittedName>
        <fullName evidence="1">Uncharacterized protein</fullName>
    </submittedName>
</protein>
<dbReference type="Proteomes" id="UP001480595">
    <property type="component" value="Unassembled WGS sequence"/>
</dbReference>
<gene>
    <name evidence="1" type="ORF">PG994_000224</name>
</gene>
<dbReference type="GeneID" id="92084696"/>
<evidence type="ECO:0000313" key="1">
    <source>
        <dbReference type="EMBL" id="KAK8090719.1"/>
    </source>
</evidence>
<accession>A0ABR1X5T8</accession>
<name>A0ABR1X5T8_9PEZI</name>
<keyword evidence="2" id="KW-1185">Reference proteome</keyword>
<comment type="caution">
    <text evidence="1">The sequence shown here is derived from an EMBL/GenBank/DDBJ whole genome shotgun (WGS) entry which is preliminary data.</text>
</comment>
<evidence type="ECO:0000313" key="2">
    <source>
        <dbReference type="Proteomes" id="UP001480595"/>
    </source>
</evidence>
<dbReference type="RefSeq" id="XP_066722265.1">
    <property type="nucleotide sequence ID" value="XM_066851633.1"/>
</dbReference>
<proteinExistence type="predicted"/>
<reference evidence="1 2" key="1">
    <citation type="submission" date="2023-01" db="EMBL/GenBank/DDBJ databases">
        <title>Analysis of 21 Apiospora genomes using comparative genomics revels a genus with tremendous synthesis potential of carbohydrate active enzymes and secondary metabolites.</title>
        <authorList>
            <person name="Sorensen T."/>
        </authorList>
    </citation>
    <scope>NUCLEOTIDE SEQUENCE [LARGE SCALE GENOMIC DNA]</scope>
    <source>
        <strain evidence="1 2">CBS 135458</strain>
    </source>
</reference>
<dbReference type="EMBL" id="JAQQWL010000001">
    <property type="protein sequence ID" value="KAK8090719.1"/>
    <property type="molecule type" value="Genomic_DNA"/>
</dbReference>
<organism evidence="1 2">
    <name type="scientific">Apiospora phragmitis</name>
    <dbReference type="NCBI Taxonomy" id="2905665"/>
    <lineage>
        <taxon>Eukaryota</taxon>
        <taxon>Fungi</taxon>
        <taxon>Dikarya</taxon>
        <taxon>Ascomycota</taxon>
        <taxon>Pezizomycotina</taxon>
        <taxon>Sordariomycetes</taxon>
        <taxon>Xylariomycetidae</taxon>
        <taxon>Amphisphaeriales</taxon>
        <taxon>Apiosporaceae</taxon>
        <taxon>Apiospora</taxon>
    </lineage>
</organism>
<sequence>MSVEEPQCVKIPDNNQAVWFAYANEVKGYLLGATQVSPKQRLYIAPPSRAFGGGANSALPVFNKRIHDYSNYLMENDGSPFYVKTDIDYIQHLASATAKEELFKLRSDLETRKQSYANQEKKELQAYKKYVLECRERAEDPEPYEDRVSDKLGNLREGWWNTAVKVENKTREIYGAVYANLLRKLNQAPRLRPATDCEYTASETVDAANVYQRPAWTLGGFETHAKQIVGLAAADSKNVVWDISASKAESRKWEAFGHRESKVDQSLNDVVDDMKLCLAFKRVETYDISAGGWSSNLDMFKLEDGVQYKEYVRRAFFFSSC</sequence>